<protein>
    <submittedName>
        <fullName evidence="1">Uncharacterized protein</fullName>
    </submittedName>
</protein>
<dbReference type="EMBL" id="JAYWLU010000001">
    <property type="protein sequence ID" value="MEX3593237.1"/>
    <property type="molecule type" value="Genomic_DNA"/>
</dbReference>
<organism evidence="1 2">
    <name type="scientific">Kocuria carniphila</name>
    <dbReference type="NCBI Taxonomy" id="262208"/>
    <lineage>
        <taxon>Bacteria</taxon>
        <taxon>Bacillati</taxon>
        <taxon>Actinomycetota</taxon>
        <taxon>Actinomycetes</taxon>
        <taxon>Micrococcales</taxon>
        <taxon>Micrococcaceae</taxon>
        <taxon>Kocuria</taxon>
    </lineage>
</organism>
<evidence type="ECO:0000313" key="1">
    <source>
        <dbReference type="EMBL" id="MEX3593237.1"/>
    </source>
</evidence>
<dbReference type="SUPFAM" id="SSF55298">
    <property type="entry name" value="YjgF-like"/>
    <property type="match status" value="1"/>
</dbReference>
<keyword evidence="2" id="KW-1185">Reference proteome</keyword>
<evidence type="ECO:0000313" key="2">
    <source>
        <dbReference type="Proteomes" id="UP001558481"/>
    </source>
</evidence>
<dbReference type="RefSeq" id="WP_368628905.1">
    <property type="nucleotide sequence ID" value="NZ_JAYWLU010000001.1"/>
</dbReference>
<sequence length="60" mass="6476">MVETTILIVALRDNFDAVSEAHREYFGSHRPASTAQGAVDLAIPDQLVEIAATVRLDLPA</sequence>
<comment type="caution">
    <text evidence="1">The sequence shown here is derived from an EMBL/GenBank/DDBJ whole genome shotgun (WGS) entry which is preliminary data.</text>
</comment>
<reference evidence="1 2" key="1">
    <citation type="journal article" date="2024" name="Fungal Genet. Biol.">
        <title>The porcine skin microbiome exhibits broad fungal antagonism.</title>
        <authorList>
            <person name="De La Cruz K.F."/>
            <person name="Townsend E.C."/>
            <person name="Alex Cheong J.Z."/>
            <person name="Salamzade R."/>
            <person name="Liu A."/>
            <person name="Sandstrom S."/>
            <person name="Davila E."/>
            <person name="Huang L."/>
            <person name="Xu K.H."/>
            <person name="Wu S.Y."/>
            <person name="Meudt J.J."/>
            <person name="Shanmuganayagam D."/>
            <person name="Gibson A.L.F."/>
            <person name="Kalan L.R."/>
        </authorList>
    </citation>
    <scope>NUCLEOTIDE SEQUENCE [LARGE SCALE GENOMIC DNA]</scope>
    <source>
        <strain evidence="1 2">LK2625</strain>
    </source>
</reference>
<accession>A0ABV3UYI1</accession>
<proteinExistence type="predicted"/>
<name>A0ABV3UYI1_9MICC</name>
<gene>
    <name evidence="1" type="ORF">VVR66_00725</name>
</gene>
<dbReference type="InterPro" id="IPR035959">
    <property type="entry name" value="RutC-like_sf"/>
</dbReference>
<dbReference type="Gene3D" id="3.30.1330.40">
    <property type="entry name" value="RutC-like"/>
    <property type="match status" value="1"/>
</dbReference>
<dbReference type="Proteomes" id="UP001558481">
    <property type="component" value="Unassembled WGS sequence"/>
</dbReference>